<dbReference type="Gene3D" id="2.40.50.140">
    <property type="entry name" value="Nucleic acid-binding proteins"/>
    <property type="match status" value="4"/>
</dbReference>
<protein>
    <submittedName>
        <fullName evidence="11">Hydroxymethylbutenyl pyrophosphate reductase</fullName>
        <ecNumber evidence="11">1.17.1.2</ecNumber>
    </submittedName>
</protein>
<dbReference type="SMART" id="SM00316">
    <property type="entry name" value="S1"/>
    <property type="match status" value="6"/>
</dbReference>
<dbReference type="GO" id="GO:0050992">
    <property type="term" value="P:dimethylallyl diphosphate biosynthetic process"/>
    <property type="evidence" value="ECO:0007669"/>
    <property type="project" value="InterPro"/>
</dbReference>
<keyword evidence="11" id="KW-0560">Oxidoreductase</keyword>
<reference evidence="11 12" key="1">
    <citation type="submission" date="2007-07" db="EMBL/GenBank/DDBJ databases">
        <title>Complete sequence of Fervidobacterium nodosum Rt17-B1.</title>
        <authorList>
            <consortium name="US DOE Joint Genome Institute"/>
            <person name="Copeland A."/>
            <person name="Lucas S."/>
            <person name="Lapidus A."/>
            <person name="Barry K."/>
            <person name="Glavina del Rio T."/>
            <person name="Dalin E."/>
            <person name="Tice H."/>
            <person name="Pitluck S."/>
            <person name="Saunders E."/>
            <person name="Brettin T."/>
            <person name="Bruce D."/>
            <person name="Detter J.C."/>
            <person name="Han C."/>
            <person name="Schmutz J."/>
            <person name="Larimer F."/>
            <person name="Land M."/>
            <person name="Hauser L."/>
            <person name="Kyrpides N."/>
            <person name="Mikhailova N."/>
            <person name="Nelson K."/>
            <person name="Gogarten J.P."/>
            <person name="Noll K."/>
            <person name="Richardson P."/>
        </authorList>
    </citation>
    <scope>NUCLEOTIDE SEQUENCE [LARGE SCALE GENOMIC DNA]</scope>
    <source>
        <strain evidence="12">ATCC 35602 / DSM 5306 / Rt17-B1</strain>
    </source>
</reference>
<dbReference type="GO" id="GO:0019288">
    <property type="term" value="P:isopentenyl diphosphate biosynthetic process, methylerythritol 4-phosphate pathway"/>
    <property type="evidence" value="ECO:0007669"/>
    <property type="project" value="InterPro"/>
</dbReference>
<dbReference type="PROSITE" id="PS50126">
    <property type="entry name" value="S1"/>
    <property type="match status" value="5"/>
</dbReference>
<dbReference type="NCBIfam" id="TIGR00216">
    <property type="entry name" value="ispH_lytB"/>
    <property type="match status" value="1"/>
</dbReference>
<dbReference type="Pfam" id="PF02401">
    <property type="entry name" value="LYTB"/>
    <property type="match status" value="1"/>
</dbReference>
<feature type="domain" description="S1 motif" evidence="10">
    <location>
        <begin position="660"/>
        <end position="729"/>
    </location>
</feature>
<evidence type="ECO:0000256" key="2">
    <source>
        <dbReference type="ARBA" id="ARBA00006767"/>
    </source>
</evidence>
<keyword evidence="12" id="KW-1185">Reference proteome</keyword>
<keyword evidence="5" id="KW-0689">Ribosomal protein</keyword>
<dbReference type="SUPFAM" id="SSF50249">
    <property type="entry name" value="Nucleic acid-binding proteins"/>
    <property type="match status" value="5"/>
</dbReference>
<dbReference type="HOGENOM" id="CLU_015805_3_1_0"/>
<evidence type="ECO:0000256" key="6">
    <source>
        <dbReference type="ARBA" id="ARBA00023004"/>
    </source>
</evidence>
<dbReference type="Proteomes" id="UP000002415">
    <property type="component" value="Chromosome"/>
</dbReference>
<keyword evidence="3" id="KW-0004">4Fe-4S</keyword>
<dbReference type="InterPro" id="IPR003029">
    <property type="entry name" value="S1_domain"/>
</dbReference>
<comment type="function">
    <text evidence="9">Binds mRNA; thus facilitating recognition of the initiation point. It is needed to translate mRNA with a short Shine-Dalgarno (SD) purine-rich sequence.</text>
</comment>
<gene>
    <name evidence="11" type="ordered locus">Fnod_1233</name>
</gene>
<dbReference type="Gene3D" id="3.40.50.11270">
    <property type="match status" value="1"/>
</dbReference>
<dbReference type="FunFam" id="2.40.50.140:FF:000103">
    <property type="entry name" value="protein RRP5 homolog"/>
    <property type="match status" value="2"/>
</dbReference>
<evidence type="ECO:0000256" key="1">
    <source>
        <dbReference type="ARBA" id="ARBA00001966"/>
    </source>
</evidence>
<dbReference type="eggNOG" id="COG0539">
    <property type="taxonomic scope" value="Bacteria"/>
</dbReference>
<evidence type="ECO:0000313" key="12">
    <source>
        <dbReference type="Proteomes" id="UP000002415"/>
    </source>
</evidence>
<dbReference type="STRING" id="381764.Fnod_1233"/>
<keyword evidence="7" id="KW-0411">Iron-sulfur</keyword>
<dbReference type="NCBIfam" id="NF000907">
    <property type="entry name" value="PRK00087.1"/>
    <property type="match status" value="1"/>
</dbReference>
<keyword evidence="8" id="KW-0687">Ribonucleoprotein</keyword>
<evidence type="ECO:0000256" key="8">
    <source>
        <dbReference type="ARBA" id="ARBA00023274"/>
    </source>
</evidence>
<dbReference type="GO" id="GO:0051745">
    <property type="term" value="F:4-hydroxy-3-methylbut-2-enyl diphosphate reductase activity"/>
    <property type="evidence" value="ECO:0007669"/>
    <property type="project" value="InterPro"/>
</dbReference>
<dbReference type="AlphaFoldDB" id="A7HME7"/>
<comment type="cofactor">
    <cofactor evidence="1">
        <name>[4Fe-4S] cluster</name>
        <dbReference type="ChEBI" id="CHEBI:49883"/>
    </cofactor>
</comment>
<dbReference type="EMBL" id="CP000771">
    <property type="protein sequence ID" value="ABS61080.1"/>
    <property type="molecule type" value="Genomic_DNA"/>
</dbReference>
<feature type="domain" description="S1 motif" evidence="10">
    <location>
        <begin position="323"/>
        <end position="387"/>
    </location>
</feature>
<dbReference type="Pfam" id="PF00575">
    <property type="entry name" value="S1"/>
    <property type="match status" value="4"/>
</dbReference>
<dbReference type="KEGG" id="fno:Fnod_1233"/>
<sequence>MSNETNKVNLEIIVGQYGFCFGVDNAVREIIDHLNKGENLFTDGEVVHNKNVLEELKRLGLKYSPQENGTFVVRAHGLPPEKLNEISKNYKVIDLTCPIVQNLFALGKKLSKEGYKVVAFGKKDHAEMVAFAGHVKNSLVTTEPLPLLDNKIAIISQTTSSSEKFALFIEEMKKLNKGKEIKVINTICKVTIEREEQAKKLAQICNFVVVVGGKNSSNTKKLFEIAYNYGKAVHIESINEINEIEEMLFREKSKDIQTIKIGLISGTSTYSKDVEHILKYLVKNYGGRELYMEDLNNLKQEVLEESFEQLLKEHENMNQVGRGKIVEGIVTEITPTGLTIDLGGKVTGVVPLEELFKELNEYKVGEQIKVRVEKINEEDGTAILSAKKPMEKIIFDEIQKAKENGKPVSGKIIERIKGGYRVILENVVEAFLPGSESNIREDEEIPREKMQFAVISYETRGRKTNIVVSRKKLFQKLIDEFFSNRKPGDVVEGIVESISDNGAFVKIAGITTGFIPNSEISYNTSIKAKDALTVGKIMKFLIKEINPERKRILLSLKALLPDPWENVAKKYQIGQTVTGVVTSVKPFGFFVKIEDGVEGFVPIEEVFWGRKGNINEVVSINDFVKVQILEINPEKRQMKLSYKSVIGDPWEKIAKKLSEGDISEGKVAKVLPNGVIIEIEPEVTAFCNISEVSWNFVDNIEDVIKEGESVKFQVLKIDPENKKIRVSIRKAKPNPWKAFANAHKEGDIIKVKVIKAVEKGYIGLCEEIEVYIPKSQVYENLNLGDEIDGKIIKLEEQKDIYKIIVSPKAYENSLATNKNESKDFEGVTLEGKISDANAVSEEKQNTNSYFSREE</sequence>
<dbReference type="PANTHER" id="PTHR10724">
    <property type="entry name" value="30S RIBOSOMAL PROTEIN S1"/>
    <property type="match status" value="1"/>
</dbReference>
<dbReference type="EC" id="1.17.1.2" evidence="11"/>
<dbReference type="GO" id="GO:0051539">
    <property type="term" value="F:4 iron, 4 sulfur cluster binding"/>
    <property type="evidence" value="ECO:0007669"/>
    <property type="project" value="UniProtKB-KW"/>
</dbReference>
<evidence type="ECO:0000256" key="9">
    <source>
        <dbReference type="ARBA" id="ARBA00025604"/>
    </source>
</evidence>
<dbReference type="GO" id="GO:0003735">
    <property type="term" value="F:structural constituent of ribosome"/>
    <property type="evidence" value="ECO:0007669"/>
    <property type="project" value="TreeGrafter"/>
</dbReference>
<keyword evidence="6" id="KW-0408">Iron</keyword>
<dbReference type="CDD" id="cd00164">
    <property type="entry name" value="S1_like"/>
    <property type="match status" value="1"/>
</dbReference>
<dbReference type="OrthoDB" id="9804077at2"/>
<dbReference type="GO" id="GO:0003729">
    <property type="term" value="F:mRNA binding"/>
    <property type="evidence" value="ECO:0007669"/>
    <property type="project" value="TreeGrafter"/>
</dbReference>
<dbReference type="RefSeq" id="WP_011994390.1">
    <property type="nucleotide sequence ID" value="NC_009718.1"/>
</dbReference>
<feature type="domain" description="S1 motif" evidence="10">
    <location>
        <begin position="574"/>
        <end position="643"/>
    </location>
</feature>
<dbReference type="PANTHER" id="PTHR10724:SF7">
    <property type="entry name" value="SMALL RIBOSOMAL SUBUNIT PROTEIN BS1C"/>
    <property type="match status" value="1"/>
</dbReference>
<dbReference type="GO" id="GO:0006412">
    <property type="term" value="P:translation"/>
    <property type="evidence" value="ECO:0007669"/>
    <property type="project" value="TreeGrafter"/>
</dbReference>
<accession>A7HME7</accession>
<dbReference type="GO" id="GO:0046872">
    <property type="term" value="F:metal ion binding"/>
    <property type="evidence" value="ECO:0007669"/>
    <property type="project" value="UniProtKB-KW"/>
</dbReference>
<dbReference type="InterPro" id="IPR003451">
    <property type="entry name" value="LytB/IspH"/>
</dbReference>
<name>A7HME7_FERNB</name>
<comment type="similarity">
    <text evidence="2">Belongs to the bacterial ribosomal protein bS1 family.</text>
</comment>
<evidence type="ECO:0000313" key="11">
    <source>
        <dbReference type="EMBL" id="ABS61080.1"/>
    </source>
</evidence>
<feature type="domain" description="S1 motif" evidence="10">
    <location>
        <begin position="405"/>
        <end position="471"/>
    </location>
</feature>
<reference evidence="11 12" key="2">
    <citation type="journal article" date="2009" name="Proc. Natl. Acad. Sci. U.S.A.">
        <title>On the chimeric nature, thermophilic origin, and phylogenetic placement of the Thermotogales.</title>
        <authorList>
            <person name="Zhaxybayeva O."/>
            <person name="Swithers K.S."/>
            <person name="Lapierre P."/>
            <person name="Fournier G.P."/>
            <person name="Bickhart D.M."/>
            <person name="DeBoy R.T."/>
            <person name="Nelson K.E."/>
            <person name="Nesbo C.L."/>
            <person name="Doolittle W.F."/>
            <person name="Gogarten J.P."/>
            <person name="Noll K.M."/>
        </authorList>
    </citation>
    <scope>NUCLEOTIDE SEQUENCE [LARGE SCALE GENOMIC DNA]</scope>
    <source>
        <strain evidence="12">ATCC 35602 / DSM 5306 / Rt17-B1</strain>
    </source>
</reference>
<organism evidence="11 12">
    <name type="scientific">Fervidobacterium nodosum (strain ATCC 35602 / DSM 5306 / Rt17-B1)</name>
    <dbReference type="NCBI Taxonomy" id="381764"/>
    <lineage>
        <taxon>Bacteria</taxon>
        <taxon>Thermotogati</taxon>
        <taxon>Thermotogota</taxon>
        <taxon>Thermotogae</taxon>
        <taxon>Thermotogales</taxon>
        <taxon>Fervidobacteriaceae</taxon>
        <taxon>Fervidobacterium</taxon>
    </lineage>
</organism>
<evidence type="ECO:0000256" key="7">
    <source>
        <dbReference type="ARBA" id="ARBA00023014"/>
    </source>
</evidence>
<dbReference type="InterPro" id="IPR050437">
    <property type="entry name" value="Ribos_protein_bS1-like"/>
</dbReference>
<evidence type="ECO:0000256" key="5">
    <source>
        <dbReference type="ARBA" id="ARBA00022980"/>
    </source>
</evidence>
<evidence type="ECO:0000259" key="10">
    <source>
        <dbReference type="PROSITE" id="PS50126"/>
    </source>
</evidence>
<dbReference type="PRINTS" id="PR00681">
    <property type="entry name" value="RIBOSOMALS1"/>
</dbReference>
<evidence type="ECO:0000256" key="4">
    <source>
        <dbReference type="ARBA" id="ARBA00022723"/>
    </source>
</evidence>
<dbReference type="InterPro" id="IPR035104">
    <property type="entry name" value="Ribosomal_protein_S1-like"/>
</dbReference>
<dbReference type="InterPro" id="IPR012340">
    <property type="entry name" value="NA-bd_OB-fold"/>
</dbReference>
<evidence type="ECO:0000256" key="3">
    <source>
        <dbReference type="ARBA" id="ARBA00022485"/>
    </source>
</evidence>
<dbReference type="GO" id="GO:0022627">
    <property type="term" value="C:cytosolic small ribosomal subunit"/>
    <property type="evidence" value="ECO:0007669"/>
    <property type="project" value="TreeGrafter"/>
</dbReference>
<keyword evidence="4" id="KW-0479">Metal-binding</keyword>
<feature type="domain" description="S1 motif" evidence="10">
    <location>
        <begin position="488"/>
        <end position="557"/>
    </location>
</feature>
<dbReference type="Gene3D" id="3.40.1010.20">
    <property type="entry name" value="4-hydroxy-3-methylbut-2-enyl diphosphate reductase, catalytic domain"/>
    <property type="match status" value="2"/>
</dbReference>
<dbReference type="eggNOG" id="COG0761">
    <property type="taxonomic scope" value="Bacteria"/>
</dbReference>
<proteinExistence type="inferred from homology"/>